<evidence type="ECO:0000313" key="4">
    <source>
        <dbReference type="Proteomes" id="UP000824023"/>
    </source>
</evidence>
<feature type="signal peptide" evidence="2">
    <location>
        <begin position="1"/>
        <end position="23"/>
    </location>
</feature>
<proteinExistence type="predicted"/>
<dbReference type="Proteomes" id="UP000824023">
    <property type="component" value="Unassembled WGS sequence"/>
</dbReference>
<evidence type="ECO:0000256" key="1">
    <source>
        <dbReference type="SAM" id="MobiDB-lite"/>
    </source>
</evidence>
<feature type="region of interest" description="Disordered" evidence="1">
    <location>
        <begin position="33"/>
        <end position="67"/>
    </location>
</feature>
<feature type="chain" id="PRO_5038854608" evidence="2">
    <location>
        <begin position="24"/>
        <end position="67"/>
    </location>
</feature>
<comment type="caution">
    <text evidence="3">The sequence shown here is derived from an EMBL/GenBank/DDBJ whole genome shotgun (WGS) entry which is preliminary data.</text>
</comment>
<accession>A0A9D2A2H0</accession>
<gene>
    <name evidence="3" type="ORF">H9819_02110</name>
</gene>
<protein>
    <submittedName>
        <fullName evidence="3">Uncharacterized protein</fullName>
    </submittedName>
</protein>
<sequence length="67" mass="7016">MKRLKRQGWALLAGLSLCCAGHAQVIYIDDAGHGKALHPGRTGGGERSRTTAPRGRAGTSASSRSTR</sequence>
<organism evidence="3 4">
    <name type="scientific">Candidatus Bacteroides merdipullorum</name>
    <dbReference type="NCBI Taxonomy" id="2838474"/>
    <lineage>
        <taxon>Bacteria</taxon>
        <taxon>Pseudomonadati</taxon>
        <taxon>Bacteroidota</taxon>
        <taxon>Bacteroidia</taxon>
        <taxon>Bacteroidales</taxon>
        <taxon>Bacteroidaceae</taxon>
        <taxon>Bacteroides</taxon>
    </lineage>
</organism>
<evidence type="ECO:0000313" key="3">
    <source>
        <dbReference type="EMBL" id="HIZ01033.1"/>
    </source>
</evidence>
<evidence type="ECO:0000256" key="2">
    <source>
        <dbReference type="SAM" id="SignalP"/>
    </source>
</evidence>
<name>A0A9D2A2H0_9BACE</name>
<keyword evidence="2" id="KW-0732">Signal</keyword>
<reference evidence="3" key="1">
    <citation type="journal article" date="2021" name="PeerJ">
        <title>Extensive microbial diversity within the chicken gut microbiome revealed by metagenomics and culture.</title>
        <authorList>
            <person name="Gilroy R."/>
            <person name="Ravi A."/>
            <person name="Getino M."/>
            <person name="Pursley I."/>
            <person name="Horton D.L."/>
            <person name="Alikhan N.F."/>
            <person name="Baker D."/>
            <person name="Gharbi K."/>
            <person name="Hall N."/>
            <person name="Watson M."/>
            <person name="Adriaenssens E.M."/>
            <person name="Foster-Nyarko E."/>
            <person name="Jarju S."/>
            <person name="Secka A."/>
            <person name="Antonio M."/>
            <person name="Oren A."/>
            <person name="Chaudhuri R.R."/>
            <person name="La Ragione R."/>
            <person name="Hildebrand F."/>
            <person name="Pallen M.J."/>
        </authorList>
    </citation>
    <scope>NUCLEOTIDE SEQUENCE</scope>
    <source>
        <strain evidence="3">ChiHjej12B11-24981</strain>
    </source>
</reference>
<dbReference type="AlphaFoldDB" id="A0A9D2A2H0"/>
<reference evidence="3" key="2">
    <citation type="submission" date="2021-04" db="EMBL/GenBank/DDBJ databases">
        <authorList>
            <person name="Gilroy R."/>
        </authorList>
    </citation>
    <scope>NUCLEOTIDE SEQUENCE</scope>
    <source>
        <strain evidence="3">ChiHjej12B11-24981</strain>
    </source>
</reference>
<dbReference type="EMBL" id="DXCK01000036">
    <property type="protein sequence ID" value="HIZ01033.1"/>
    <property type="molecule type" value="Genomic_DNA"/>
</dbReference>
<feature type="compositionally biased region" description="Low complexity" evidence="1">
    <location>
        <begin position="50"/>
        <end position="67"/>
    </location>
</feature>